<feature type="compositionally biased region" description="Polar residues" evidence="1">
    <location>
        <begin position="298"/>
        <end position="310"/>
    </location>
</feature>
<feature type="compositionally biased region" description="Polar residues" evidence="1">
    <location>
        <begin position="470"/>
        <end position="493"/>
    </location>
</feature>
<reference evidence="2" key="1">
    <citation type="journal article" date="2023" name="Mol. Phylogenet. Evol.">
        <title>Genome-scale phylogeny and comparative genomics of the fungal order Sordariales.</title>
        <authorList>
            <person name="Hensen N."/>
            <person name="Bonometti L."/>
            <person name="Westerberg I."/>
            <person name="Brannstrom I.O."/>
            <person name="Guillou S."/>
            <person name="Cros-Aarteil S."/>
            <person name="Calhoun S."/>
            <person name="Haridas S."/>
            <person name="Kuo A."/>
            <person name="Mondo S."/>
            <person name="Pangilinan J."/>
            <person name="Riley R."/>
            <person name="LaButti K."/>
            <person name="Andreopoulos B."/>
            <person name="Lipzen A."/>
            <person name="Chen C."/>
            <person name="Yan M."/>
            <person name="Daum C."/>
            <person name="Ng V."/>
            <person name="Clum A."/>
            <person name="Steindorff A."/>
            <person name="Ohm R.A."/>
            <person name="Martin F."/>
            <person name="Silar P."/>
            <person name="Natvig D.O."/>
            <person name="Lalanne C."/>
            <person name="Gautier V."/>
            <person name="Ament-Velasquez S.L."/>
            <person name="Kruys A."/>
            <person name="Hutchinson M.I."/>
            <person name="Powell A.J."/>
            <person name="Barry K."/>
            <person name="Miller A.N."/>
            <person name="Grigoriev I.V."/>
            <person name="Debuchy R."/>
            <person name="Gladieux P."/>
            <person name="Hiltunen Thoren M."/>
            <person name="Johannesson H."/>
        </authorList>
    </citation>
    <scope>NUCLEOTIDE SEQUENCE</scope>
    <source>
        <strain evidence="2">PSN324</strain>
    </source>
</reference>
<feature type="compositionally biased region" description="Polar residues" evidence="1">
    <location>
        <begin position="39"/>
        <end position="53"/>
    </location>
</feature>
<keyword evidence="3" id="KW-1185">Reference proteome</keyword>
<feature type="region of interest" description="Disordered" evidence="1">
    <location>
        <begin position="229"/>
        <end position="340"/>
    </location>
</feature>
<feature type="region of interest" description="Disordered" evidence="1">
    <location>
        <begin position="447"/>
        <end position="493"/>
    </location>
</feature>
<sequence length="493" mass="53464">MLTGNTSFESLGRLVPDARNNSESCRITGTGKVVDAASDDSNTPEPSVTSTAGPGNESHASPIALHAEQERVLPVFPISRRFSRKHPNWSVFRRRLQKAKAGDEGNMGDEPKSAGAGLPMLPPNGQLEADHHPTNEICPATPPQSGGEVGYAHLHCRATRATAGSNQPMPSHAFSSRAQEVPPLVIGLIYKRVPATAASLNIVITVTTAIERAAQNNLIFSLRTTEERVGHAHPTLPDDEGTGEPIWPDAESRLQPCSPHSAVPSRGVDTQQSSDDEGNNDCELADASSRMQPPASRNHVNLQHITSRCDVTTGGMASQRDLSRHRHRDTDDEKDYCPSVCSETEHNEDYIVRPPPHKRRRVGTMTIPLGGISSQPQTRLSCGGDSSRGARRLGSTPAATLEELAQVEDAVLPSSVLQSDGSPHTLKVQFTWDPCAEHGARYCETENQGHHNEEAPRGETEEQRDHEGTRTTQLQLQVGQDTRQPETTQRSFG</sequence>
<evidence type="ECO:0000313" key="2">
    <source>
        <dbReference type="EMBL" id="KAK4463608.1"/>
    </source>
</evidence>
<evidence type="ECO:0000313" key="3">
    <source>
        <dbReference type="Proteomes" id="UP001321749"/>
    </source>
</evidence>
<protein>
    <submittedName>
        <fullName evidence="2">Uncharacterized protein</fullName>
    </submittedName>
</protein>
<dbReference type="EMBL" id="MU864957">
    <property type="protein sequence ID" value="KAK4463608.1"/>
    <property type="molecule type" value="Genomic_DNA"/>
</dbReference>
<dbReference type="AlphaFoldDB" id="A0AAV9HRX5"/>
<evidence type="ECO:0000256" key="1">
    <source>
        <dbReference type="SAM" id="MobiDB-lite"/>
    </source>
</evidence>
<dbReference type="Proteomes" id="UP001321749">
    <property type="component" value="Unassembled WGS sequence"/>
</dbReference>
<comment type="caution">
    <text evidence="2">The sequence shown here is derived from an EMBL/GenBank/DDBJ whole genome shotgun (WGS) entry which is preliminary data.</text>
</comment>
<proteinExistence type="predicted"/>
<feature type="region of interest" description="Disordered" evidence="1">
    <location>
        <begin position="1"/>
        <end position="60"/>
    </location>
</feature>
<organism evidence="2 3">
    <name type="scientific">Cladorrhinum samala</name>
    <dbReference type="NCBI Taxonomy" id="585594"/>
    <lineage>
        <taxon>Eukaryota</taxon>
        <taxon>Fungi</taxon>
        <taxon>Dikarya</taxon>
        <taxon>Ascomycota</taxon>
        <taxon>Pezizomycotina</taxon>
        <taxon>Sordariomycetes</taxon>
        <taxon>Sordariomycetidae</taxon>
        <taxon>Sordariales</taxon>
        <taxon>Podosporaceae</taxon>
        <taxon>Cladorrhinum</taxon>
    </lineage>
</organism>
<feature type="compositionally biased region" description="Acidic residues" evidence="1">
    <location>
        <begin position="274"/>
        <end position="284"/>
    </location>
</feature>
<accession>A0AAV9HRX5</accession>
<feature type="compositionally biased region" description="Basic and acidic residues" evidence="1">
    <location>
        <begin position="447"/>
        <end position="469"/>
    </location>
</feature>
<name>A0AAV9HRX5_9PEZI</name>
<reference evidence="2" key="2">
    <citation type="submission" date="2023-06" db="EMBL/GenBank/DDBJ databases">
        <authorList>
            <consortium name="Lawrence Berkeley National Laboratory"/>
            <person name="Mondo S.J."/>
            <person name="Hensen N."/>
            <person name="Bonometti L."/>
            <person name="Westerberg I."/>
            <person name="Brannstrom I.O."/>
            <person name="Guillou S."/>
            <person name="Cros-Aarteil S."/>
            <person name="Calhoun S."/>
            <person name="Haridas S."/>
            <person name="Kuo A."/>
            <person name="Pangilinan J."/>
            <person name="Riley R."/>
            <person name="Labutti K."/>
            <person name="Andreopoulos B."/>
            <person name="Lipzen A."/>
            <person name="Chen C."/>
            <person name="Yanf M."/>
            <person name="Daum C."/>
            <person name="Ng V."/>
            <person name="Clum A."/>
            <person name="Steindorff A."/>
            <person name="Ohm R."/>
            <person name="Martin F."/>
            <person name="Silar P."/>
            <person name="Natvig D."/>
            <person name="Lalanne C."/>
            <person name="Gautier V."/>
            <person name="Ament-Velasquez S.L."/>
            <person name="Kruys A."/>
            <person name="Hutchinson M.I."/>
            <person name="Powell A.J."/>
            <person name="Barry K."/>
            <person name="Miller A.N."/>
            <person name="Grigoriev I.V."/>
            <person name="Debuchy R."/>
            <person name="Gladieux P."/>
            <person name="Thoren M.H."/>
            <person name="Johannesson H."/>
        </authorList>
    </citation>
    <scope>NUCLEOTIDE SEQUENCE</scope>
    <source>
        <strain evidence="2">PSN324</strain>
    </source>
</reference>
<feature type="region of interest" description="Disordered" evidence="1">
    <location>
        <begin position="367"/>
        <end position="393"/>
    </location>
</feature>
<gene>
    <name evidence="2" type="ORF">QBC42DRAFT_323680</name>
</gene>